<accession>A0A1V8M6S3</accession>
<sequence>MKITLANKIEIKTTPDNEKLGGNKELARLQNDNDYLKSELKLIKKQVKDASGDREAKQALQKERDALLLHVAELERVAGITDAILNDKDTEIARLKGNQKPVN</sequence>
<keyword evidence="3" id="KW-1185">Reference proteome</keyword>
<evidence type="ECO:0000313" key="2">
    <source>
        <dbReference type="EMBL" id="OQK17247.1"/>
    </source>
</evidence>
<keyword evidence="1" id="KW-0175">Coiled coil</keyword>
<evidence type="ECO:0000313" key="3">
    <source>
        <dbReference type="Proteomes" id="UP000191980"/>
    </source>
</evidence>
<dbReference type="OrthoDB" id="9999144at2"/>
<dbReference type="RefSeq" id="WP_080521860.1">
    <property type="nucleotide sequence ID" value="NZ_LPUF01000001.1"/>
</dbReference>
<comment type="caution">
    <text evidence="2">The sequence shown here is derived from an EMBL/GenBank/DDBJ whole genome shotgun (WGS) entry which is preliminary data.</text>
</comment>
<organism evidence="2 3">
    <name type="scientific">Methyloprofundus sedimenti</name>
    <dbReference type="NCBI Taxonomy" id="1420851"/>
    <lineage>
        <taxon>Bacteria</taxon>
        <taxon>Pseudomonadati</taxon>
        <taxon>Pseudomonadota</taxon>
        <taxon>Gammaproteobacteria</taxon>
        <taxon>Methylococcales</taxon>
        <taxon>Methylococcaceae</taxon>
        <taxon>Methyloprofundus</taxon>
    </lineage>
</organism>
<dbReference type="EMBL" id="LPUF01000001">
    <property type="protein sequence ID" value="OQK17247.1"/>
    <property type="molecule type" value="Genomic_DNA"/>
</dbReference>
<feature type="coiled-coil region" evidence="1">
    <location>
        <begin position="26"/>
        <end position="77"/>
    </location>
</feature>
<reference evidence="2 3" key="1">
    <citation type="submission" date="2015-12" db="EMBL/GenBank/DDBJ databases">
        <authorList>
            <person name="Shamseldin A."/>
            <person name="Moawad H."/>
            <person name="Abd El-Rahim W.M."/>
            <person name="Sadowsky M.J."/>
        </authorList>
    </citation>
    <scope>NUCLEOTIDE SEQUENCE [LARGE SCALE GENOMIC DNA]</scope>
    <source>
        <strain evidence="2 3">WF1</strain>
    </source>
</reference>
<evidence type="ECO:0000256" key="1">
    <source>
        <dbReference type="SAM" id="Coils"/>
    </source>
</evidence>
<proteinExistence type="predicted"/>
<dbReference type="Proteomes" id="UP000191980">
    <property type="component" value="Unassembled WGS sequence"/>
</dbReference>
<dbReference type="AlphaFoldDB" id="A0A1V8M6S3"/>
<protein>
    <submittedName>
        <fullName evidence="2">Uncharacterized protein</fullName>
    </submittedName>
</protein>
<gene>
    <name evidence="2" type="ORF">AU255_04975</name>
</gene>
<dbReference type="STRING" id="1420851.AU255_04975"/>
<name>A0A1V8M6S3_9GAMM</name>